<evidence type="ECO:0000256" key="1">
    <source>
        <dbReference type="SAM" id="MobiDB-lite"/>
    </source>
</evidence>
<reference evidence="2" key="1">
    <citation type="submission" date="2022-12" db="EMBL/GenBank/DDBJ databases">
        <authorList>
            <person name="Petersen C."/>
        </authorList>
    </citation>
    <scope>NUCLEOTIDE SEQUENCE</scope>
    <source>
        <strain evidence="2">IBT 3081</strain>
    </source>
</reference>
<name>A0A9W9RHC9_9EURO</name>
<organism evidence="2 3">
    <name type="scientific">Penicillium concentricum</name>
    <dbReference type="NCBI Taxonomy" id="293559"/>
    <lineage>
        <taxon>Eukaryota</taxon>
        <taxon>Fungi</taxon>
        <taxon>Dikarya</taxon>
        <taxon>Ascomycota</taxon>
        <taxon>Pezizomycotina</taxon>
        <taxon>Eurotiomycetes</taxon>
        <taxon>Eurotiomycetidae</taxon>
        <taxon>Eurotiales</taxon>
        <taxon>Aspergillaceae</taxon>
        <taxon>Penicillium</taxon>
    </lineage>
</organism>
<comment type="caution">
    <text evidence="2">The sequence shown here is derived from an EMBL/GenBank/DDBJ whole genome shotgun (WGS) entry which is preliminary data.</text>
</comment>
<proteinExistence type="predicted"/>
<feature type="compositionally biased region" description="Polar residues" evidence="1">
    <location>
        <begin position="298"/>
        <end position="313"/>
    </location>
</feature>
<dbReference type="Proteomes" id="UP001147752">
    <property type="component" value="Unassembled WGS sequence"/>
</dbReference>
<keyword evidence="3" id="KW-1185">Reference proteome</keyword>
<dbReference type="RefSeq" id="XP_056575637.1">
    <property type="nucleotide sequence ID" value="XM_056727065.1"/>
</dbReference>
<feature type="region of interest" description="Disordered" evidence="1">
    <location>
        <begin position="270"/>
        <end position="329"/>
    </location>
</feature>
<dbReference type="OrthoDB" id="4357212at2759"/>
<reference evidence="2" key="2">
    <citation type="journal article" date="2023" name="IMA Fungus">
        <title>Comparative genomic study of the Penicillium genus elucidates a diverse pangenome and 15 lateral gene transfer events.</title>
        <authorList>
            <person name="Petersen C."/>
            <person name="Sorensen T."/>
            <person name="Nielsen M.R."/>
            <person name="Sondergaard T.E."/>
            <person name="Sorensen J.L."/>
            <person name="Fitzpatrick D.A."/>
            <person name="Frisvad J.C."/>
            <person name="Nielsen K.L."/>
        </authorList>
    </citation>
    <scope>NUCLEOTIDE SEQUENCE</scope>
    <source>
        <strain evidence="2">IBT 3081</strain>
    </source>
</reference>
<sequence length="329" mass="35758">MKPISDFIPTASTCSDGIVGKVEALQETQDGTNDNDRIQSVKAVPGGSKSLSLGSNAELEAALNKFFGRPPFCLITPDCIESHTKLVAGKRACKGRVQLSRREYAIVTWLDVLSDTSPANQFQLQENGMYHCRVKERLVELSAENYHFIKMGYPQRMIQQEVDEMVGIQDVSPVSVIMDQSRNNPVPAPIDKTLTSPASDLSPHPDKSTTVSGESKKDIKGISQVTEEFQAETARHRSNSRRSDSHPRRKQGFSGWTPVLVADSPVRSADYPAKPDFPAHMNDGSINDGGTGSLDVAKQTQSEASGPGNTAKSPANPATPVRHKDAFIL</sequence>
<dbReference type="EMBL" id="JAPZBT010000004">
    <property type="protein sequence ID" value="KAJ5360151.1"/>
    <property type="molecule type" value="Genomic_DNA"/>
</dbReference>
<dbReference type="AlphaFoldDB" id="A0A9W9RHC9"/>
<accession>A0A9W9RHC9</accession>
<protein>
    <submittedName>
        <fullName evidence="2">Uncharacterized protein</fullName>
    </submittedName>
</protein>
<gene>
    <name evidence="2" type="ORF">N7517_009342</name>
</gene>
<evidence type="ECO:0000313" key="2">
    <source>
        <dbReference type="EMBL" id="KAJ5360151.1"/>
    </source>
</evidence>
<feature type="region of interest" description="Disordered" evidence="1">
    <location>
        <begin position="179"/>
        <end position="257"/>
    </location>
</feature>
<evidence type="ECO:0000313" key="3">
    <source>
        <dbReference type="Proteomes" id="UP001147752"/>
    </source>
</evidence>
<dbReference type="GeneID" id="81466248"/>